<dbReference type="SUPFAM" id="SSF48726">
    <property type="entry name" value="Immunoglobulin"/>
    <property type="match status" value="2"/>
</dbReference>
<dbReference type="Gene3D" id="2.60.40.10">
    <property type="entry name" value="Immunoglobulins"/>
    <property type="match status" value="7"/>
</dbReference>
<dbReference type="Pfam" id="PF00041">
    <property type="entry name" value="fn3"/>
    <property type="match status" value="4"/>
</dbReference>
<feature type="domain" description="Fibronectin type-III" evidence="12">
    <location>
        <begin position="372"/>
        <end position="469"/>
    </location>
</feature>
<evidence type="ECO:0000256" key="9">
    <source>
        <dbReference type="SAM" id="Phobius"/>
    </source>
</evidence>
<evidence type="ECO:0000256" key="3">
    <source>
        <dbReference type="ARBA" id="ARBA00022729"/>
    </source>
</evidence>
<feature type="compositionally biased region" description="Polar residues" evidence="8">
    <location>
        <begin position="1394"/>
        <end position="1408"/>
    </location>
</feature>
<evidence type="ECO:0000256" key="1">
    <source>
        <dbReference type="ARBA" id="ARBA00004370"/>
    </source>
</evidence>
<keyword evidence="4" id="KW-0677">Repeat</keyword>
<evidence type="ECO:0000259" key="10">
    <source>
        <dbReference type="PROSITE" id="PS50022"/>
    </source>
</evidence>
<dbReference type="FunFam" id="2.60.120.260:FF:000016">
    <property type="entry name" value="Contactin-associated protein-like 4 isoform 1"/>
    <property type="match status" value="1"/>
</dbReference>
<reference evidence="14" key="1">
    <citation type="journal article" date="2017" name="bioRxiv">
        <title>Comparative analysis of the genomes of Stylophora pistillata and Acropora digitifera provides evidence for extensive differences between species of corals.</title>
        <authorList>
            <person name="Voolstra C.R."/>
            <person name="Li Y."/>
            <person name="Liew Y.J."/>
            <person name="Baumgarten S."/>
            <person name="Zoccola D."/>
            <person name="Flot J.-F."/>
            <person name="Tambutte S."/>
            <person name="Allemand D."/>
            <person name="Aranda M."/>
        </authorList>
    </citation>
    <scope>NUCLEOTIDE SEQUENCE [LARGE SCALE GENOMIC DNA]</scope>
</reference>
<dbReference type="InterPro" id="IPR003598">
    <property type="entry name" value="Ig_sub2"/>
</dbReference>
<dbReference type="CDD" id="cd00057">
    <property type="entry name" value="FA58C"/>
    <property type="match status" value="3"/>
</dbReference>
<dbReference type="PROSITE" id="PS50835">
    <property type="entry name" value="IG_LIKE"/>
    <property type="match status" value="2"/>
</dbReference>
<dbReference type="InterPro" id="IPR036179">
    <property type="entry name" value="Ig-like_dom_sf"/>
</dbReference>
<feature type="domain" description="Fibronectin type-III" evidence="12">
    <location>
        <begin position="867"/>
        <end position="966"/>
    </location>
</feature>
<feature type="region of interest" description="Disordered" evidence="8">
    <location>
        <begin position="1386"/>
        <end position="1426"/>
    </location>
</feature>
<feature type="compositionally biased region" description="Polar residues" evidence="8">
    <location>
        <begin position="11"/>
        <end position="31"/>
    </location>
</feature>
<feature type="region of interest" description="Disordered" evidence="8">
    <location>
        <begin position="1"/>
        <end position="31"/>
    </location>
</feature>
<dbReference type="OrthoDB" id="5983454at2759"/>
<evidence type="ECO:0000256" key="4">
    <source>
        <dbReference type="ARBA" id="ARBA00022737"/>
    </source>
</evidence>
<protein>
    <submittedName>
        <fullName evidence="13">Neuropilin-1</fullName>
    </submittedName>
</protein>
<feature type="domain" description="F5/8 type C" evidence="10">
    <location>
        <begin position="618"/>
        <end position="755"/>
    </location>
</feature>
<dbReference type="InterPro" id="IPR036116">
    <property type="entry name" value="FN3_sf"/>
</dbReference>
<dbReference type="SMART" id="SM00409">
    <property type="entry name" value="IG"/>
    <property type="match status" value="2"/>
</dbReference>
<keyword evidence="5 9" id="KW-1133">Transmembrane helix</keyword>
<keyword evidence="6 9" id="KW-0472">Membrane</keyword>
<dbReference type="CDD" id="cd00063">
    <property type="entry name" value="FN3"/>
    <property type="match status" value="4"/>
</dbReference>
<evidence type="ECO:0000313" key="13">
    <source>
        <dbReference type="EMBL" id="PFX15951.1"/>
    </source>
</evidence>
<evidence type="ECO:0000256" key="7">
    <source>
        <dbReference type="ARBA" id="ARBA00023157"/>
    </source>
</evidence>
<comment type="subcellular location">
    <subcellularLocation>
        <location evidence="1">Membrane</location>
    </subcellularLocation>
</comment>
<dbReference type="PROSITE" id="PS01285">
    <property type="entry name" value="FA58C_1"/>
    <property type="match status" value="4"/>
</dbReference>
<dbReference type="CDD" id="cd00096">
    <property type="entry name" value="Ig"/>
    <property type="match status" value="1"/>
</dbReference>
<dbReference type="FunFam" id="2.60.40.10:FF:000028">
    <property type="entry name" value="Neuronal cell adhesion molecule"/>
    <property type="match status" value="1"/>
</dbReference>
<feature type="domain" description="Ig-like" evidence="11">
    <location>
        <begin position="1252"/>
        <end position="1337"/>
    </location>
</feature>
<dbReference type="PANTHER" id="PTHR24543:SF291">
    <property type="entry name" value="SMOKE ALARM, ISOFORM D"/>
    <property type="match status" value="1"/>
</dbReference>
<feature type="domain" description="Ig-like" evidence="11">
    <location>
        <begin position="1163"/>
        <end position="1246"/>
    </location>
</feature>
<dbReference type="STRING" id="50429.A0A2B4RE88"/>
<dbReference type="FunFam" id="2.60.40.10:FF:000093">
    <property type="entry name" value="Down syndrome cell adhesion molecule, isoform B"/>
    <property type="match status" value="1"/>
</dbReference>
<keyword evidence="3" id="KW-0732">Signal</keyword>
<feature type="transmembrane region" description="Helical" evidence="9">
    <location>
        <begin position="1346"/>
        <end position="1369"/>
    </location>
</feature>
<dbReference type="SUPFAM" id="SSF49785">
    <property type="entry name" value="Galactose-binding domain-like"/>
    <property type="match status" value="4"/>
</dbReference>
<dbReference type="PROSITE" id="PS50853">
    <property type="entry name" value="FN3"/>
    <property type="match status" value="4"/>
</dbReference>
<dbReference type="InterPro" id="IPR003961">
    <property type="entry name" value="FN3_dom"/>
</dbReference>
<feature type="domain" description="F5/8 type C" evidence="10">
    <location>
        <begin position="187"/>
        <end position="285"/>
    </location>
</feature>
<evidence type="ECO:0000313" key="14">
    <source>
        <dbReference type="Proteomes" id="UP000225706"/>
    </source>
</evidence>
<dbReference type="SMART" id="SM00231">
    <property type="entry name" value="FA58C"/>
    <property type="match status" value="3"/>
</dbReference>
<sequence length="1461" mass="161105">MKQDNVMRGTIPNSNITASSVQNATTPAKNGRLNYTSGSSWCARTTDTNPYLQIDLQTLHIICAVSTQGNSQAEQWVKNYTLQFSTNGTTWTDYKEGGQVKFLRGNDDRNSEVKHVVYKVLTRYLRFLPKTHQGGVCMRTEVFGVEQKLSEFGTYTRSPLPGASISVLPMSQPCPGVLTINYYLTGCSMQAIGVAKSDTIPDSSFSAPSEFSSVYAAKYGRLNNTYSWAPKGNSNADDYLQIDLLFEYVICAVATQGNPRAREWTTEYKFQLSLNSAKFVTYQENKADKSPPVFARHGRTITGFILFFKKKSSGVPATKLNITDGSTFSRNVTGLDEYTEYEFQVLAYTSDGNGPKSPVEVERTKEAAPSQAPSSFSVSAVTSTIITASWQLPPVGSRNGIIKGFKLFYKKRGSKVSTTVLPIDNGTALSTDVSGLDIYTEYEFEVLAFTSAGDGPKSSPVVVVRTMKDGCVEFNLGMEDGRIPDSGISASPSSTPAKNGRLNYTSGSSWCAGTSATNPYLQIDLQTLHIICAVSTQGNSKGDQWVKTYRLQLSTDGTNWADYMEGGQVKLLRGNDDRNSDIKHVVYGVLTRYVRFLPQTHQGGVCMRTEVFGVEKKPNSSFSASSQFNERYAAKNGRLKKDRAWASKNNNNVDDYLQIDLLYEYIICAVATQGNPKKNTAAEEWTTHYKIRLSLNDNTFSIYKENNKVKIFPGNTDKDSIVKNSLNKSSSARYIRLVPTRRHGHKVLRVEVYGIPLTKVPSQPPASFKLTANSSTSITASWQLPPVFARHGRNIEGFKLFYREKGFAGSFNFLNVTSGSTLSRLVAGLNTYTEYEFQVLAYTSDGDGPKSFVEVERTMEGGVPSQPPSNFKVTATSSTSVTASWQLPPKDSRNGMIKGFKLFYKRKDSSGSGNILTINGESTLGRDVNGLDKYTEYDFQVLAFTSAGDGVNSSVVQSAFHSTINTTITYVLVTGISLCAKYEVSVRGYTAVGPGPYSRPVIVQTLAEIWSKERPSSPSFSANSKGGGISAKVMLPRFPGNARFFQVIIITYSSNYTGAVKPPGRFTTQDMMTYEEAHKSSVPAAYVAFQFGGNYFYKNKEFVIGNGAQSGGKERRKRSSGYQVYYNKPLQLNTNYRVFLRAFVSETVYVSSNFVTIDTKGKPIIKDLPKRTITAIGELVVLTCEVSGDPEASVTWTKDGLTSIARAQLENNAKILFIQDVVPGDSGVYECKAVNMFGESRTATIVIVAVPPRIIEELSPSSVICEKQTPCFLSCQATSYIPFNSSWTKDGEVATGDNMKLLNNSLIVTPRDAQDYGDYMCHATNTFGSTMYKITLVAPTDTQSSLLAGVIALSFIVFVLLIIICGLVWQRRRAVPDKRIQSKEEIDFDGVKSSPDQLTSDEQSSDPNTYMELKPRPSNQESHVPSEYQLVQEKLENPGYYNMVLQKESGGKQNEEVYEEI</sequence>
<dbReference type="PANTHER" id="PTHR24543">
    <property type="entry name" value="MULTICOPPER OXIDASE-RELATED"/>
    <property type="match status" value="1"/>
</dbReference>
<dbReference type="SMART" id="SM00060">
    <property type="entry name" value="FN3"/>
    <property type="match status" value="4"/>
</dbReference>
<gene>
    <name evidence="13" type="primary">NRP1</name>
    <name evidence="13" type="ORF">AWC38_SpisGene19805</name>
</gene>
<proteinExistence type="predicted"/>
<feature type="domain" description="Fibronectin type-III" evidence="12">
    <location>
        <begin position="764"/>
        <end position="861"/>
    </location>
</feature>
<dbReference type="PROSITE" id="PS50022">
    <property type="entry name" value="FA58C_3"/>
    <property type="match status" value="4"/>
</dbReference>
<dbReference type="Gene3D" id="2.60.120.260">
    <property type="entry name" value="Galactose-binding domain-like"/>
    <property type="match status" value="4"/>
</dbReference>
<dbReference type="SMART" id="SM00408">
    <property type="entry name" value="IGc2"/>
    <property type="match status" value="1"/>
</dbReference>
<evidence type="ECO:0000256" key="8">
    <source>
        <dbReference type="SAM" id="MobiDB-lite"/>
    </source>
</evidence>
<keyword evidence="14" id="KW-1185">Reference proteome</keyword>
<feature type="domain" description="F5/8 type C" evidence="10">
    <location>
        <begin position="1"/>
        <end position="145"/>
    </location>
</feature>
<keyword evidence="2 9" id="KW-0812">Transmembrane</keyword>
<dbReference type="Pfam" id="PF00754">
    <property type="entry name" value="F5_F8_type_C"/>
    <property type="match status" value="4"/>
</dbReference>
<dbReference type="SUPFAM" id="SSF49265">
    <property type="entry name" value="Fibronectin type III"/>
    <property type="match status" value="3"/>
</dbReference>
<accession>A0A2B4RE88</accession>
<dbReference type="Pfam" id="PF13927">
    <property type="entry name" value="Ig_3"/>
    <property type="match status" value="1"/>
</dbReference>
<dbReference type="Proteomes" id="UP000225706">
    <property type="component" value="Unassembled WGS sequence"/>
</dbReference>
<evidence type="ECO:0000256" key="5">
    <source>
        <dbReference type="ARBA" id="ARBA00022989"/>
    </source>
</evidence>
<name>A0A2B4RE88_STYPI</name>
<evidence type="ECO:0000256" key="2">
    <source>
        <dbReference type="ARBA" id="ARBA00022692"/>
    </source>
</evidence>
<dbReference type="GO" id="GO:0016020">
    <property type="term" value="C:membrane"/>
    <property type="evidence" value="ECO:0007669"/>
    <property type="project" value="UniProtKB-SubCell"/>
</dbReference>
<comment type="caution">
    <text evidence="13">The sequence shown here is derived from an EMBL/GenBank/DDBJ whole genome shotgun (WGS) entry which is preliminary data.</text>
</comment>
<dbReference type="InterPro" id="IPR003599">
    <property type="entry name" value="Ig_sub"/>
</dbReference>
<dbReference type="EMBL" id="LSMT01000591">
    <property type="protein sequence ID" value="PFX15951.1"/>
    <property type="molecule type" value="Genomic_DNA"/>
</dbReference>
<organism evidence="13 14">
    <name type="scientific">Stylophora pistillata</name>
    <name type="common">Smooth cauliflower coral</name>
    <dbReference type="NCBI Taxonomy" id="50429"/>
    <lineage>
        <taxon>Eukaryota</taxon>
        <taxon>Metazoa</taxon>
        <taxon>Cnidaria</taxon>
        <taxon>Anthozoa</taxon>
        <taxon>Hexacorallia</taxon>
        <taxon>Scleractinia</taxon>
        <taxon>Astrocoeniina</taxon>
        <taxon>Pocilloporidae</taxon>
        <taxon>Stylophora</taxon>
    </lineage>
</organism>
<dbReference type="InterPro" id="IPR000421">
    <property type="entry name" value="FA58C"/>
</dbReference>
<dbReference type="InterPro" id="IPR013098">
    <property type="entry name" value="Ig_I-set"/>
</dbReference>
<dbReference type="Pfam" id="PF07679">
    <property type="entry name" value="I-set"/>
    <property type="match status" value="1"/>
</dbReference>
<keyword evidence="7" id="KW-1015">Disulfide bond</keyword>
<feature type="domain" description="F5/8 type C" evidence="10">
    <location>
        <begin position="471"/>
        <end position="614"/>
    </location>
</feature>
<dbReference type="InterPro" id="IPR013783">
    <property type="entry name" value="Ig-like_fold"/>
</dbReference>
<evidence type="ECO:0000259" key="11">
    <source>
        <dbReference type="PROSITE" id="PS50835"/>
    </source>
</evidence>
<dbReference type="InterPro" id="IPR007110">
    <property type="entry name" value="Ig-like_dom"/>
</dbReference>
<feature type="domain" description="Fibronectin type-III" evidence="12">
    <location>
        <begin position="270"/>
        <end position="367"/>
    </location>
</feature>
<dbReference type="InterPro" id="IPR008979">
    <property type="entry name" value="Galactose-bd-like_sf"/>
</dbReference>
<evidence type="ECO:0000256" key="6">
    <source>
        <dbReference type="ARBA" id="ARBA00023136"/>
    </source>
</evidence>
<evidence type="ECO:0000259" key="12">
    <source>
        <dbReference type="PROSITE" id="PS50853"/>
    </source>
</evidence>